<feature type="compositionally biased region" description="Polar residues" evidence="1">
    <location>
        <begin position="20"/>
        <end position="33"/>
    </location>
</feature>
<sequence length="143" mass="15290">SSVSSATVSPANGSYAPKQHSPSNGVLHKSQSVGADLTARGEEPRNGKRKLEDGAGNGSHTSSSGMKRTKTAIGSLSSPITSTVSVLAARKAVQSTKDLVGFLIKFRCCIWFQFFNPRVCEIKFFSSNLMKYVGLFSNNFAPQ</sequence>
<feature type="compositionally biased region" description="Basic and acidic residues" evidence="1">
    <location>
        <begin position="39"/>
        <end position="53"/>
    </location>
</feature>
<accession>A0A0B1TRR5</accession>
<protein>
    <submittedName>
        <fullName evidence="2">Uncharacterized protein</fullName>
    </submittedName>
</protein>
<organism evidence="2 3">
    <name type="scientific">Oesophagostomum dentatum</name>
    <name type="common">Nodular worm</name>
    <dbReference type="NCBI Taxonomy" id="61180"/>
    <lineage>
        <taxon>Eukaryota</taxon>
        <taxon>Metazoa</taxon>
        <taxon>Ecdysozoa</taxon>
        <taxon>Nematoda</taxon>
        <taxon>Chromadorea</taxon>
        <taxon>Rhabditida</taxon>
        <taxon>Rhabditina</taxon>
        <taxon>Rhabditomorpha</taxon>
        <taxon>Strongyloidea</taxon>
        <taxon>Strongylidae</taxon>
        <taxon>Oesophagostomum</taxon>
    </lineage>
</organism>
<dbReference type="OrthoDB" id="550309at2759"/>
<evidence type="ECO:0000256" key="1">
    <source>
        <dbReference type="SAM" id="MobiDB-lite"/>
    </source>
</evidence>
<feature type="region of interest" description="Disordered" evidence="1">
    <location>
        <begin position="1"/>
        <end position="81"/>
    </location>
</feature>
<feature type="compositionally biased region" description="Polar residues" evidence="1">
    <location>
        <begin position="1"/>
        <end position="12"/>
    </location>
</feature>
<proteinExistence type="predicted"/>
<evidence type="ECO:0000313" key="3">
    <source>
        <dbReference type="Proteomes" id="UP000053660"/>
    </source>
</evidence>
<evidence type="ECO:0000313" key="2">
    <source>
        <dbReference type="EMBL" id="KHJ98796.1"/>
    </source>
</evidence>
<feature type="compositionally biased region" description="Polar residues" evidence="1">
    <location>
        <begin position="58"/>
        <end position="81"/>
    </location>
</feature>
<reference evidence="2 3" key="1">
    <citation type="submission" date="2014-03" db="EMBL/GenBank/DDBJ databases">
        <title>Draft genome of the hookworm Oesophagostomum dentatum.</title>
        <authorList>
            <person name="Mitreva M."/>
        </authorList>
    </citation>
    <scope>NUCLEOTIDE SEQUENCE [LARGE SCALE GENOMIC DNA]</scope>
    <source>
        <strain evidence="2 3">OD-Hann</strain>
    </source>
</reference>
<feature type="non-terminal residue" evidence="2">
    <location>
        <position position="1"/>
    </location>
</feature>
<keyword evidence="3" id="KW-1185">Reference proteome</keyword>
<dbReference type="AlphaFoldDB" id="A0A0B1TRR5"/>
<dbReference type="EMBL" id="KN549274">
    <property type="protein sequence ID" value="KHJ98796.1"/>
    <property type="molecule type" value="Genomic_DNA"/>
</dbReference>
<gene>
    <name evidence="2" type="ORF">OESDEN_01225</name>
</gene>
<name>A0A0B1TRR5_OESDE</name>
<dbReference type="Proteomes" id="UP000053660">
    <property type="component" value="Unassembled WGS sequence"/>
</dbReference>